<feature type="binding site" evidence="14">
    <location>
        <begin position="100"/>
        <end position="107"/>
    </location>
    <ligand>
        <name>ATP</name>
        <dbReference type="ChEBI" id="CHEBI:30616"/>
    </ligand>
</feature>
<evidence type="ECO:0000256" key="11">
    <source>
        <dbReference type="ARBA" id="ARBA00023212"/>
    </source>
</evidence>
<dbReference type="InterPro" id="IPR047149">
    <property type="entry name" value="KIF11-like"/>
</dbReference>
<evidence type="ECO:0000256" key="5">
    <source>
        <dbReference type="ARBA" id="ARBA00022701"/>
    </source>
</evidence>
<evidence type="ECO:0000256" key="14">
    <source>
        <dbReference type="PROSITE-ProRule" id="PRU00283"/>
    </source>
</evidence>
<keyword evidence="6 14" id="KW-0547">Nucleotide-binding</keyword>
<keyword evidence="8 14" id="KW-0067">ATP-binding</keyword>
<organism evidence="17 18">
    <name type="scientific">Neodiprion lecontei</name>
    <name type="common">Redheaded pine sawfly</name>
    <dbReference type="NCBI Taxonomy" id="441921"/>
    <lineage>
        <taxon>Eukaryota</taxon>
        <taxon>Metazoa</taxon>
        <taxon>Ecdysozoa</taxon>
        <taxon>Arthropoda</taxon>
        <taxon>Hexapoda</taxon>
        <taxon>Insecta</taxon>
        <taxon>Pterygota</taxon>
        <taxon>Neoptera</taxon>
        <taxon>Endopterygota</taxon>
        <taxon>Hymenoptera</taxon>
        <taxon>Tenthredinoidea</taxon>
        <taxon>Diprionidae</taxon>
        <taxon>Diprioninae</taxon>
        <taxon>Neodiprion</taxon>
    </lineage>
</organism>
<keyword evidence="3" id="KW-0597">Phosphoprotein</keyword>
<evidence type="ECO:0000256" key="6">
    <source>
        <dbReference type="ARBA" id="ARBA00022741"/>
    </source>
</evidence>
<dbReference type="Gene3D" id="3.40.850.10">
    <property type="entry name" value="Kinesin motor domain"/>
    <property type="match status" value="1"/>
</dbReference>
<dbReference type="Pfam" id="PF00225">
    <property type="entry name" value="Kinesin"/>
    <property type="match status" value="1"/>
</dbReference>
<feature type="domain" description="Kinesin motor" evidence="16">
    <location>
        <begin position="16"/>
        <end position="353"/>
    </location>
</feature>
<dbReference type="Pfam" id="PF13931">
    <property type="entry name" value="Microtub_bind"/>
    <property type="match status" value="1"/>
</dbReference>
<dbReference type="GeneID" id="107221860"/>
<evidence type="ECO:0000256" key="12">
    <source>
        <dbReference type="ARBA" id="ARBA00023306"/>
    </source>
</evidence>
<name>A0ABM3G3E5_NEOLC</name>
<evidence type="ECO:0000256" key="4">
    <source>
        <dbReference type="ARBA" id="ARBA00022618"/>
    </source>
</evidence>
<evidence type="ECO:0000256" key="9">
    <source>
        <dbReference type="ARBA" id="ARBA00023054"/>
    </source>
</evidence>
<dbReference type="InterPro" id="IPR001752">
    <property type="entry name" value="Kinesin_motor_dom"/>
</dbReference>
<keyword evidence="5" id="KW-0493">Microtubule</keyword>
<keyword evidence="7" id="KW-0498">Mitosis</keyword>
<dbReference type="SMART" id="SM00129">
    <property type="entry name" value="KISc"/>
    <property type="match status" value="1"/>
</dbReference>
<dbReference type="PANTHER" id="PTHR47970:SF12">
    <property type="entry name" value="KINESIN FAMILY MEMBER 11"/>
    <property type="match status" value="1"/>
</dbReference>
<keyword evidence="4" id="KW-0132">Cell division</keyword>
<evidence type="ECO:0000256" key="1">
    <source>
        <dbReference type="ARBA" id="ARBA00004245"/>
    </source>
</evidence>
<feature type="coiled-coil region" evidence="15">
    <location>
        <begin position="362"/>
        <end position="440"/>
    </location>
</feature>
<evidence type="ECO:0000256" key="7">
    <source>
        <dbReference type="ARBA" id="ARBA00022776"/>
    </source>
</evidence>
<dbReference type="Proteomes" id="UP000829291">
    <property type="component" value="Chromosome 4"/>
</dbReference>
<accession>A0ABM3G3E5</accession>
<dbReference type="PRINTS" id="PR00380">
    <property type="entry name" value="KINESINHEAVY"/>
</dbReference>
<dbReference type="RefSeq" id="XP_046594788.1">
    <property type="nucleotide sequence ID" value="XM_046738832.1"/>
</dbReference>
<dbReference type="InterPro" id="IPR036961">
    <property type="entry name" value="Kinesin_motor_dom_sf"/>
</dbReference>
<dbReference type="PROSITE" id="PS50067">
    <property type="entry name" value="KINESIN_MOTOR_2"/>
    <property type="match status" value="1"/>
</dbReference>
<keyword evidence="2" id="KW-0963">Cytoplasm</keyword>
<reference evidence="18" key="1">
    <citation type="submission" date="2025-08" db="UniProtKB">
        <authorList>
            <consortium name="RefSeq"/>
        </authorList>
    </citation>
    <scope>IDENTIFICATION</scope>
    <source>
        <tissue evidence="18">Thorax and Abdomen</tissue>
    </source>
</reference>
<proteinExistence type="inferred from homology"/>
<dbReference type="PROSITE" id="PS00411">
    <property type="entry name" value="KINESIN_MOTOR_1"/>
    <property type="match status" value="1"/>
</dbReference>
<evidence type="ECO:0000259" key="16">
    <source>
        <dbReference type="PROSITE" id="PS50067"/>
    </source>
</evidence>
<evidence type="ECO:0000256" key="2">
    <source>
        <dbReference type="ARBA" id="ARBA00022490"/>
    </source>
</evidence>
<sequence>MKMAETRASKKDKNQHIQVFVRVRPANDAEKLGKSSTVIEVSSSKDIIVYEKPPDKLSKKFTFDKVFGPLSKQVSIYQAVVSPLVQEVLAGYNCTVFAYGQTGTGKTFTMEGVSNDPSLYWNSDTNAGIIPRSLSHLFDELHTLDVQEYSVRVSFLELYNEELFDLLASNDDISKIRLYEDACKKGAVIIHGLEEVTVYNKCEVYKILEKGSEKRQKAATLMNAQSSRSHTVFSITIHIKENTVDGEELLKTGKLNLVDLAGSENVGRSGAVDRRAREAGNINQSLLTLGRVITSLVERAPHIPYRESKLTRLLQESLGGRTKTSIIATVSPASINLEETLSTLDYAHRARNITNRPELNQKLSKKALLKEYTEEIERLRHDLLATRNRNGVYLAYENFNNMRVKIDSMEKDITDKINHIKALEEQKNKKDEIFNNLQTAYQVNTNDLYRTQTELTNIEGILKVTESELTKTKQKRDETAYLVEKHAATEKLLSSQAHQLLEVADIAINDTHKLCDVISRKTQVEQENEKLKQQFQQDITKGVEEIEKDCIEYLHNLLQVCINTKNDIGLQLRVQNTGIDTTIQHICKDLVNRQSMAKSSLIEHTDCSFNTYQAWINEHLQNITTVSDHEIQLLNEISLMLASKLEDLIEATMQKKLQTLSACVTEKLEKMSTYIEIAKKDICHNLTMSRQRLSQNITNVKAHILAVQTKESEILQNSKSFKGEFEHLCNQFTAMCKSNEANHTEVTNILMNIGKINDNINTDAIESCQNVVKSEQCYEDRVKEEIHVVKNEVQFGVNEVVSIVDTDAAHRYKLVDELQTQLQDSSTVWIKHCEVAKQRTAKLQEVIQQERQKILSSAQVLEQLVANASVNRDEFLESQRSESRQFNHELQHKLEEQSLRATRWATDVAAKLRITLHQVDKFITEDVRRDIPTGSTPVKTEYRYPKELAETSPHQRIIQHFRALINDTVTNNETCHNENNREEHVKSRIVQPKRIILTFKSSDLLDRSVFGTDN</sequence>
<dbReference type="PANTHER" id="PTHR47970">
    <property type="entry name" value="KINESIN-LIKE PROTEIN KIF11"/>
    <property type="match status" value="1"/>
</dbReference>
<keyword evidence="9 15" id="KW-0175">Coiled coil</keyword>
<comment type="subcellular location">
    <subcellularLocation>
        <location evidence="1">Cytoplasm</location>
        <location evidence="1">Cytoskeleton</location>
    </subcellularLocation>
</comment>
<keyword evidence="12" id="KW-0131">Cell cycle</keyword>
<keyword evidence="10 14" id="KW-0505">Motor protein</keyword>
<protein>
    <submittedName>
        <fullName evidence="18">Kinesin-like protein Klp61F isoform X1</fullName>
    </submittedName>
</protein>
<evidence type="ECO:0000313" key="18">
    <source>
        <dbReference type="RefSeq" id="XP_046594788.1"/>
    </source>
</evidence>
<keyword evidence="17" id="KW-1185">Reference proteome</keyword>
<dbReference type="InterPro" id="IPR047241">
    <property type="entry name" value="KIF11-like_kin_motor_dom"/>
</dbReference>
<dbReference type="SUPFAM" id="SSF52540">
    <property type="entry name" value="P-loop containing nucleoside triphosphate hydrolases"/>
    <property type="match status" value="1"/>
</dbReference>
<evidence type="ECO:0000313" key="17">
    <source>
        <dbReference type="Proteomes" id="UP000829291"/>
    </source>
</evidence>
<evidence type="ECO:0000256" key="13">
    <source>
        <dbReference type="ARBA" id="ARBA00034704"/>
    </source>
</evidence>
<dbReference type="InterPro" id="IPR025901">
    <property type="entry name" value="Kinesin-assoc_MT-bd_dom"/>
</dbReference>
<dbReference type="InterPro" id="IPR027417">
    <property type="entry name" value="P-loop_NTPase"/>
</dbReference>
<keyword evidence="11" id="KW-0206">Cytoskeleton</keyword>
<comment type="similarity">
    <text evidence="13">Belongs to the TRAFAC class myosin-kinesin ATPase superfamily. Kinesin family. KIN-5/BimC subfamily.</text>
</comment>
<evidence type="ECO:0000256" key="8">
    <source>
        <dbReference type="ARBA" id="ARBA00022840"/>
    </source>
</evidence>
<evidence type="ECO:0000256" key="3">
    <source>
        <dbReference type="ARBA" id="ARBA00022553"/>
    </source>
</evidence>
<dbReference type="InterPro" id="IPR019821">
    <property type="entry name" value="Kinesin_motor_CS"/>
</dbReference>
<evidence type="ECO:0000256" key="10">
    <source>
        <dbReference type="ARBA" id="ARBA00023175"/>
    </source>
</evidence>
<gene>
    <name evidence="18" type="primary">LOC107221860</name>
</gene>
<evidence type="ECO:0000256" key="15">
    <source>
        <dbReference type="SAM" id="Coils"/>
    </source>
</evidence>
<dbReference type="CDD" id="cd01364">
    <property type="entry name" value="KISc_BimC_Eg5"/>
    <property type="match status" value="1"/>
</dbReference>